<evidence type="ECO:0000256" key="5">
    <source>
        <dbReference type="ARBA" id="ARBA00037882"/>
    </source>
</evidence>
<keyword evidence="11" id="KW-1185">Reference proteome</keyword>
<dbReference type="EMBL" id="JAVRRJ010000004">
    <property type="protein sequence ID" value="KAK5085484.1"/>
    <property type="molecule type" value="Genomic_DNA"/>
</dbReference>
<feature type="domain" description="Histidine-specific methyltransferase SAM-dependent" evidence="8">
    <location>
        <begin position="2"/>
        <end position="301"/>
    </location>
</feature>
<accession>A0AAN7Y653</accession>
<evidence type="ECO:0000313" key="11">
    <source>
        <dbReference type="Proteomes" id="UP001309876"/>
    </source>
</evidence>
<evidence type="ECO:0000256" key="3">
    <source>
        <dbReference type="ARBA" id="ARBA00023002"/>
    </source>
</evidence>
<dbReference type="InterPro" id="IPR029063">
    <property type="entry name" value="SAM-dependent_MTases_sf"/>
</dbReference>
<dbReference type="Pfam" id="PF10017">
    <property type="entry name" value="Methyltransf_33"/>
    <property type="match status" value="1"/>
</dbReference>
<protein>
    <submittedName>
        <fullName evidence="10">Uncharacterized protein</fullName>
    </submittedName>
</protein>
<name>A0AAN7Y653_9EURO</name>
<dbReference type="InterPro" id="IPR042095">
    <property type="entry name" value="SUMF_sf"/>
</dbReference>
<dbReference type="SUPFAM" id="SSF56436">
    <property type="entry name" value="C-type lectin-like"/>
    <property type="match status" value="1"/>
</dbReference>
<evidence type="ECO:0000259" key="7">
    <source>
        <dbReference type="Pfam" id="PF03781"/>
    </source>
</evidence>
<dbReference type="InterPro" id="IPR005532">
    <property type="entry name" value="SUMF_dom"/>
</dbReference>
<dbReference type="InterPro" id="IPR017805">
    <property type="entry name" value="SAM_MeTrfase_EasF-type_put"/>
</dbReference>
<dbReference type="InterPro" id="IPR024775">
    <property type="entry name" value="DinB-like"/>
</dbReference>
<dbReference type="Gene3D" id="3.90.1580.10">
    <property type="entry name" value="paralog of FGE (formylglycine-generating enzyme)"/>
    <property type="match status" value="1"/>
</dbReference>
<dbReference type="GO" id="GO:0032259">
    <property type="term" value="P:methylation"/>
    <property type="evidence" value="ECO:0007669"/>
    <property type="project" value="UniProtKB-KW"/>
</dbReference>
<feature type="domain" description="Sulfatase-modifying factor enzyme-like" evidence="7">
    <location>
        <begin position="714"/>
        <end position="813"/>
    </location>
</feature>
<keyword evidence="4" id="KW-0408">Iron</keyword>
<evidence type="ECO:0000256" key="2">
    <source>
        <dbReference type="ARBA" id="ARBA00022679"/>
    </source>
</evidence>
<feature type="region of interest" description="Disordered" evidence="6">
    <location>
        <begin position="677"/>
        <end position="696"/>
    </location>
</feature>
<organism evidence="10 11">
    <name type="scientific">Lithohypha guttulata</name>
    <dbReference type="NCBI Taxonomy" id="1690604"/>
    <lineage>
        <taxon>Eukaryota</taxon>
        <taxon>Fungi</taxon>
        <taxon>Dikarya</taxon>
        <taxon>Ascomycota</taxon>
        <taxon>Pezizomycotina</taxon>
        <taxon>Eurotiomycetes</taxon>
        <taxon>Chaetothyriomycetidae</taxon>
        <taxon>Chaetothyriales</taxon>
        <taxon>Trichomeriaceae</taxon>
        <taxon>Lithohypha</taxon>
    </lineage>
</organism>
<comment type="pathway">
    <text evidence="5">Amino-acid biosynthesis; ergothioneine biosynthesis.</text>
</comment>
<proteinExistence type="predicted"/>
<dbReference type="Pfam" id="PF03781">
    <property type="entry name" value="FGE-sulfatase"/>
    <property type="match status" value="2"/>
</dbReference>
<dbReference type="PANTHER" id="PTHR43397">
    <property type="entry name" value="ERGOTHIONEINE BIOSYNTHESIS PROTEIN 1"/>
    <property type="match status" value="1"/>
</dbReference>
<dbReference type="Proteomes" id="UP001309876">
    <property type="component" value="Unassembled WGS sequence"/>
</dbReference>
<feature type="domain" description="Sulfatase-modifying factor enzyme-like" evidence="7">
    <location>
        <begin position="522"/>
        <end position="648"/>
    </location>
</feature>
<evidence type="ECO:0000256" key="6">
    <source>
        <dbReference type="SAM" id="MobiDB-lite"/>
    </source>
</evidence>
<dbReference type="AlphaFoldDB" id="A0AAN7Y653"/>
<evidence type="ECO:0000256" key="1">
    <source>
        <dbReference type="ARBA" id="ARBA00022603"/>
    </source>
</evidence>
<dbReference type="PANTHER" id="PTHR43397:SF1">
    <property type="entry name" value="ERGOTHIONEINE BIOSYNTHESIS PROTEIN 1"/>
    <property type="match status" value="1"/>
</dbReference>
<sequence>MVRRSIRSEPKTMPTLLLYDEKGLKIFEEITYLDEYYLTNAELNALHNHADTLIEHIPAGARIIELGSGNLRKVRILLDALERAQKDIDYFALDLSYDELKRTFSEVDTSHFKHVKLNAFHGTYDDGLAWLSRPENKDRVNIVMTLGSSIGNFGKADAAKFLLGFSQALGPADLILVGLDATDDEDRIFRAYNDNRGVTERFYRNGLVHANKLFGYEAFKQDEWIVLGEYLKDENQHRASYVATKDILIDGIEIKKGEKLQFELANKFRDDQSDEIWREAALIPTAVYTDSVGKHQLHILKPAKLAFDTRPDLYAPTPVPAVREWQQLWTVWDIVTRSMVPRDELMNKPIQLRNNLIFYLGHIPTFADIHFTRATGQKPTDPSYYYQIFERGIDPDVDDPTQCHSHSEIPDEWPPLSEILQYQLRIRNRILKSIESGYAAKDRKLARGLVLAFEHEAMHLETFLYMLLHSERILAPPGGAVPDFKAIGETSGLARTENQWHAIPTSKFVIGADDPENSDPPERYFLWDNERPARVVEVQKFEAQSRPISNGEYARFLEDTGKTALPASWVKRTPPSNGHARDEGHTSDGTNEVVSVSFLNGKAVRTVYGPVPLEFALDWPVMASYDEIVAFAKWTGDGNRIPTFEELKSIYHYVHKQERLAEKTPSTLVPAVNGHLSNDGVEETPPQHDLSHGVGEPANRNLNPYDLFIDLKSANVGFKQWYPSPVTADGTRLRGQSDVGGLWEWTSTSFAAHDGFEAMNLYPGYSADFFDEKHNICLGGSWATIPRIAGRKSFINWYQRNYPFVWCTARLVRDVA</sequence>
<keyword evidence="3" id="KW-0560">Oxidoreductase</keyword>
<dbReference type="Pfam" id="PF12867">
    <property type="entry name" value="DinB_2"/>
    <property type="match status" value="1"/>
</dbReference>
<dbReference type="Gene3D" id="3.40.50.150">
    <property type="entry name" value="Vaccinia Virus protein VP39"/>
    <property type="match status" value="1"/>
</dbReference>
<gene>
    <name evidence="10" type="ORF">LTR05_004769</name>
</gene>
<dbReference type="NCBIfam" id="TIGR03439">
    <property type="entry name" value="methyl_EasF"/>
    <property type="match status" value="1"/>
</dbReference>
<evidence type="ECO:0000313" key="10">
    <source>
        <dbReference type="EMBL" id="KAK5085484.1"/>
    </source>
</evidence>
<evidence type="ECO:0000259" key="9">
    <source>
        <dbReference type="Pfam" id="PF12867"/>
    </source>
</evidence>
<evidence type="ECO:0000259" key="8">
    <source>
        <dbReference type="Pfam" id="PF10017"/>
    </source>
</evidence>
<keyword evidence="1" id="KW-0489">Methyltransferase</keyword>
<evidence type="ECO:0000256" key="4">
    <source>
        <dbReference type="ARBA" id="ARBA00023004"/>
    </source>
</evidence>
<dbReference type="InterPro" id="IPR019257">
    <property type="entry name" value="MeTrfase_dom"/>
</dbReference>
<feature type="domain" description="DinB-like" evidence="9">
    <location>
        <begin position="339"/>
        <end position="462"/>
    </location>
</feature>
<feature type="region of interest" description="Disordered" evidence="6">
    <location>
        <begin position="568"/>
        <end position="589"/>
    </location>
</feature>
<reference evidence="10 11" key="1">
    <citation type="submission" date="2023-08" db="EMBL/GenBank/DDBJ databases">
        <title>Black Yeasts Isolated from many extreme environments.</title>
        <authorList>
            <person name="Coleine C."/>
            <person name="Stajich J.E."/>
            <person name="Selbmann L."/>
        </authorList>
    </citation>
    <scope>NUCLEOTIDE SEQUENCE [LARGE SCALE GENOMIC DNA]</scope>
    <source>
        <strain evidence="10 11">CCFEE 5910</strain>
    </source>
</reference>
<dbReference type="InterPro" id="IPR051128">
    <property type="entry name" value="EgtD_Methyltrsf_superfamily"/>
</dbReference>
<comment type="caution">
    <text evidence="10">The sequence shown here is derived from an EMBL/GenBank/DDBJ whole genome shotgun (WGS) entry which is preliminary data.</text>
</comment>
<dbReference type="InterPro" id="IPR016187">
    <property type="entry name" value="CTDL_fold"/>
</dbReference>
<keyword evidence="2" id="KW-0808">Transferase</keyword>
<dbReference type="GO" id="GO:0008168">
    <property type="term" value="F:methyltransferase activity"/>
    <property type="evidence" value="ECO:0007669"/>
    <property type="project" value="UniProtKB-KW"/>
</dbReference>